<proteinExistence type="predicted"/>
<sequence>MTIGLGSIPQQDIFQRVMASKSEKVAVYSSLLGSFFI</sequence>
<comment type="caution">
    <text evidence="1">The sequence shown here is derived from an EMBL/GenBank/DDBJ whole genome shotgun (WGS) entry which is preliminary data.</text>
</comment>
<dbReference type="AlphaFoldDB" id="M6G289"/>
<accession>M6G289</accession>
<name>M6G289_LEPIR</name>
<evidence type="ECO:0000313" key="2">
    <source>
        <dbReference type="Proteomes" id="UP000012128"/>
    </source>
</evidence>
<protein>
    <submittedName>
        <fullName evidence="1">Uncharacterized protein</fullName>
    </submittedName>
</protein>
<dbReference type="EMBL" id="AFLW02000254">
    <property type="protein sequence ID" value="EMM79143.1"/>
    <property type="molecule type" value="Genomic_DNA"/>
</dbReference>
<gene>
    <name evidence="1" type="ORF">LEP1GSC037_3599</name>
</gene>
<organism evidence="1 2">
    <name type="scientific">Leptospira interrogans str. 2006001854</name>
    <dbReference type="NCBI Taxonomy" id="1001590"/>
    <lineage>
        <taxon>Bacteria</taxon>
        <taxon>Pseudomonadati</taxon>
        <taxon>Spirochaetota</taxon>
        <taxon>Spirochaetia</taxon>
        <taxon>Leptospirales</taxon>
        <taxon>Leptospiraceae</taxon>
        <taxon>Leptospira</taxon>
    </lineage>
</organism>
<evidence type="ECO:0000313" key="1">
    <source>
        <dbReference type="EMBL" id="EMM79143.1"/>
    </source>
</evidence>
<dbReference type="Proteomes" id="UP000012128">
    <property type="component" value="Unassembled WGS sequence"/>
</dbReference>
<reference evidence="1 2" key="1">
    <citation type="submission" date="2013-01" db="EMBL/GenBank/DDBJ databases">
        <authorList>
            <person name="Harkins D.M."/>
            <person name="Durkin A.S."/>
            <person name="Brinkac L.M."/>
            <person name="Haft D.H."/>
            <person name="Selengut J.D."/>
            <person name="Sanka R."/>
            <person name="DePew J."/>
            <person name="Purushe J."/>
            <person name="Hospenthal D.R."/>
            <person name="Murray C.K."/>
            <person name="Pimentel G."/>
            <person name="Wasfy M."/>
            <person name="Parker T."/>
            <person name="Miller R.S."/>
            <person name="Vinetz J.M."/>
            <person name="Sutton G.G."/>
            <person name="Nierman W.C."/>
            <person name="Fouts D.E."/>
        </authorList>
    </citation>
    <scope>NUCLEOTIDE SEQUENCE [LARGE SCALE GENOMIC DNA]</scope>
    <source>
        <strain evidence="1 2">2006001854</strain>
    </source>
</reference>